<evidence type="ECO:0000313" key="2">
    <source>
        <dbReference type="EMBL" id="EFP79183.1"/>
    </source>
</evidence>
<organism evidence="2 3">
    <name type="scientific">Puccinia graminis f. sp. tritici (strain CRL 75-36-700-3 / race SCCL)</name>
    <name type="common">Black stem rust fungus</name>
    <dbReference type="NCBI Taxonomy" id="418459"/>
    <lineage>
        <taxon>Eukaryota</taxon>
        <taxon>Fungi</taxon>
        <taxon>Dikarya</taxon>
        <taxon>Basidiomycota</taxon>
        <taxon>Pucciniomycotina</taxon>
        <taxon>Pucciniomycetes</taxon>
        <taxon>Pucciniales</taxon>
        <taxon>Pucciniaceae</taxon>
        <taxon>Puccinia</taxon>
    </lineage>
</organism>
<dbReference type="AlphaFoldDB" id="E3K4L7"/>
<reference key="1">
    <citation type="submission" date="2007-01" db="EMBL/GenBank/DDBJ databases">
        <title>The Genome Sequence of Puccinia graminis f. sp. tritici Strain CRL 75-36-700-3.</title>
        <authorList>
            <consortium name="The Broad Institute Genome Sequencing Platform"/>
            <person name="Birren B."/>
            <person name="Lander E."/>
            <person name="Galagan J."/>
            <person name="Nusbaum C."/>
            <person name="Devon K."/>
            <person name="Cuomo C."/>
            <person name="Jaffe D."/>
            <person name="Butler J."/>
            <person name="Alvarez P."/>
            <person name="Gnerre S."/>
            <person name="Grabherr M."/>
            <person name="Mauceli E."/>
            <person name="Brockman W."/>
            <person name="Young S."/>
            <person name="LaButti K."/>
            <person name="Sykes S."/>
            <person name="DeCaprio D."/>
            <person name="Crawford M."/>
            <person name="Koehrsen M."/>
            <person name="Engels R."/>
            <person name="Montgomery P."/>
            <person name="Pearson M."/>
            <person name="Howarth C."/>
            <person name="Larson L."/>
            <person name="White J."/>
            <person name="Zeng Q."/>
            <person name="Kodira C."/>
            <person name="Yandava C."/>
            <person name="Alvarado L."/>
            <person name="O'Leary S."/>
            <person name="Szabo L."/>
            <person name="Dean R."/>
            <person name="Schein J."/>
        </authorList>
    </citation>
    <scope>NUCLEOTIDE SEQUENCE</scope>
    <source>
        <strain>CRL 75-36-700-3</strain>
    </source>
</reference>
<dbReference type="EMBL" id="DS178272">
    <property type="protein sequence ID" value="EFP79183.1"/>
    <property type="molecule type" value="Genomic_DNA"/>
</dbReference>
<feature type="compositionally biased region" description="Basic and acidic residues" evidence="1">
    <location>
        <begin position="139"/>
        <end position="151"/>
    </location>
</feature>
<dbReference type="RefSeq" id="XP_003323602.1">
    <property type="nucleotide sequence ID" value="XM_003323554.1"/>
</dbReference>
<feature type="compositionally biased region" description="Basic and acidic residues" evidence="1">
    <location>
        <begin position="203"/>
        <end position="214"/>
    </location>
</feature>
<accession>E3K4L7</accession>
<proteinExistence type="predicted"/>
<feature type="compositionally biased region" description="Polar residues" evidence="1">
    <location>
        <begin position="120"/>
        <end position="136"/>
    </location>
</feature>
<protein>
    <submittedName>
        <fullName evidence="2">Uncharacterized protein</fullName>
    </submittedName>
</protein>
<dbReference type="HOGENOM" id="CLU_1289498_0_0_1"/>
<reference evidence="3" key="2">
    <citation type="journal article" date="2011" name="Proc. Natl. Acad. Sci. U.S.A.">
        <title>Obligate biotrophy features unraveled by the genomic analysis of rust fungi.</title>
        <authorList>
            <person name="Duplessis S."/>
            <person name="Cuomo C.A."/>
            <person name="Lin Y.-C."/>
            <person name="Aerts A."/>
            <person name="Tisserant E."/>
            <person name="Veneault-Fourrey C."/>
            <person name="Joly D.L."/>
            <person name="Hacquard S."/>
            <person name="Amselem J."/>
            <person name="Cantarel B.L."/>
            <person name="Chiu R."/>
            <person name="Coutinho P.M."/>
            <person name="Feau N."/>
            <person name="Field M."/>
            <person name="Frey P."/>
            <person name="Gelhaye E."/>
            <person name="Goldberg J."/>
            <person name="Grabherr M.G."/>
            <person name="Kodira C.D."/>
            <person name="Kohler A."/>
            <person name="Kuees U."/>
            <person name="Lindquist E.A."/>
            <person name="Lucas S.M."/>
            <person name="Mago R."/>
            <person name="Mauceli E."/>
            <person name="Morin E."/>
            <person name="Murat C."/>
            <person name="Pangilinan J.L."/>
            <person name="Park R."/>
            <person name="Pearson M."/>
            <person name="Quesneville H."/>
            <person name="Rouhier N."/>
            <person name="Sakthikumar S."/>
            <person name="Salamov A.A."/>
            <person name="Schmutz J."/>
            <person name="Selles B."/>
            <person name="Shapiro H."/>
            <person name="Tanguay P."/>
            <person name="Tuskan G.A."/>
            <person name="Henrissat B."/>
            <person name="Van de Peer Y."/>
            <person name="Rouze P."/>
            <person name="Ellis J.G."/>
            <person name="Dodds P.N."/>
            <person name="Schein J.E."/>
            <person name="Zhong S."/>
            <person name="Hamelin R.C."/>
            <person name="Grigoriev I.V."/>
            <person name="Szabo L.J."/>
            <person name="Martin F."/>
        </authorList>
    </citation>
    <scope>NUCLEOTIDE SEQUENCE [LARGE SCALE GENOMIC DNA]</scope>
    <source>
        <strain evidence="3">CRL 75-36-700-3 / race SCCL</strain>
    </source>
</reference>
<evidence type="ECO:0000313" key="3">
    <source>
        <dbReference type="Proteomes" id="UP000008783"/>
    </source>
</evidence>
<name>E3K4L7_PUCGT</name>
<dbReference type="InParanoid" id="E3K4L7"/>
<keyword evidence="3" id="KW-1185">Reference proteome</keyword>
<dbReference type="GeneID" id="10531006"/>
<feature type="region of interest" description="Disordered" evidence="1">
    <location>
        <begin position="82"/>
        <end position="103"/>
    </location>
</feature>
<sequence>MGAHLRNGHKISIEQQQRNNVLRRAQSRGEQPTSKTERDKQAQRETDQPLDAGDRDRPAGLQQGDDSRYRLSAAATERLRKLKLQSASDQRNRHEKSSGGSAVVGIRCLSSPHQLASNLTGIGDNVQSVHPSTTPARTPEFRDLYEYRNRVSDSISDPSSAKSDPYPSDGSIPGPGWPGRHHSGQRATRDDHQLIQRSMAHVRPSERAPERCGS</sequence>
<gene>
    <name evidence="2" type="ORF">PGTG_05504</name>
</gene>
<dbReference type="KEGG" id="pgr:PGTG_05504"/>
<dbReference type="Proteomes" id="UP000008783">
    <property type="component" value="Unassembled WGS sequence"/>
</dbReference>
<feature type="compositionally biased region" description="Basic and acidic residues" evidence="1">
    <location>
        <begin position="35"/>
        <end position="58"/>
    </location>
</feature>
<feature type="region of interest" description="Disordered" evidence="1">
    <location>
        <begin position="1"/>
        <end position="70"/>
    </location>
</feature>
<dbReference type="VEuPathDB" id="FungiDB:PGTG_05504"/>
<feature type="compositionally biased region" description="Low complexity" evidence="1">
    <location>
        <begin position="152"/>
        <end position="164"/>
    </location>
</feature>
<feature type="region of interest" description="Disordered" evidence="1">
    <location>
        <begin position="120"/>
        <end position="214"/>
    </location>
</feature>
<evidence type="ECO:0000256" key="1">
    <source>
        <dbReference type="SAM" id="MobiDB-lite"/>
    </source>
</evidence>